<evidence type="ECO:0000313" key="1">
    <source>
        <dbReference type="EMBL" id="GAG78005.1"/>
    </source>
</evidence>
<organism evidence="1">
    <name type="scientific">marine sediment metagenome</name>
    <dbReference type="NCBI Taxonomy" id="412755"/>
    <lineage>
        <taxon>unclassified sequences</taxon>
        <taxon>metagenomes</taxon>
        <taxon>ecological metagenomes</taxon>
    </lineage>
</organism>
<dbReference type="EMBL" id="BART01014871">
    <property type="protein sequence ID" value="GAG78005.1"/>
    <property type="molecule type" value="Genomic_DNA"/>
</dbReference>
<name>X1A768_9ZZZZ</name>
<dbReference type="AlphaFoldDB" id="X1A768"/>
<feature type="non-terminal residue" evidence="1">
    <location>
        <position position="1"/>
    </location>
</feature>
<reference evidence="1" key="1">
    <citation type="journal article" date="2014" name="Front. Microbiol.">
        <title>High frequency of phylogenetically diverse reductive dehalogenase-homologous genes in deep subseafloor sedimentary metagenomes.</title>
        <authorList>
            <person name="Kawai M."/>
            <person name="Futagami T."/>
            <person name="Toyoda A."/>
            <person name="Takaki Y."/>
            <person name="Nishi S."/>
            <person name="Hori S."/>
            <person name="Arai W."/>
            <person name="Tsubouchi T."/>
            <person name="Morono Y."/>
            <person name="Uchiyama I."/>
            <person name="Ito T."/>
            <person name="Fujiyama A."/>
            <person name="Inagaki F."/>
            <person name="Takami H."/>
        </authorList>
    </citation>
    <scope>NUCLEOTIDE SEQUENCE</scope>
    <source>
        <strain evidence="1">Expedition CK06-06</strain>
    </source>
</reference>
<comment type="caution">
    <text evidence="1">The sequence shown here is derived from an EMBL/GenBank/DDBJ whole genome shotgun (WGS) entry which is preliminary data.</text>
</comment>
<gene>
    <name evidence="1" type="ORF">S01H4_29274</name>
</gene>
<accession>X1A768</accession>
<sequence>GQLREAKADLREVAVYCERYGCEVLAPAVQGMLGVVSISKGNFKKGIEHDLLPFMHILNANTLQYIIHGKYHSFAMRTDYF</sequence>
<protein>
    <submittedName>
        <fullName evidence="1">Uncharacterized protein</fullName>
    </submittedName>
</protein>
<proteinExistence type="predicted"/>